<dbReference type="OrthoDB" id="9814092at2"/>
<evidence type="ECO:0000313" key="3">
    <source>
        <dbReference type="EMBL" id="BAU50277.1"/>
    </source>
</evidence>
<keyword evidence="4" id="KW-1185">Reference proteome</keyword>
<dbReference type="PANTHER" id="PTHR21248">
    <property type="entry name" value="CARDIOLIPIN SYNTHASE"/>
    <property type="match status" value="1"/>
</dbReference>
<dbReference type="GO" id="GO:0030572">
    <property type="term" value="F:phosphatidyltransferase activity"/>
    <property type="evidence" value="ECO:0007669"/>
    <property type="project" value="UniProtKB-ARBA"/>
</dbReference>
<evidence type="ECO:0000256" key="1">
    <source>
        <dbReference type="SAM" id="SignalP"/>
    </source>
</evidence>
<name>A0A1B4VH04_9GAMM</name>
<dbReference type="SUPFAM" id="SSF56024">
    <property type="entry name" value="Phospholipase D/nuclease"/>
    <property type="match status" value="2"/>
</dbReference>
<dbReference type="InterPro" id="IPR025202">
    <property type="entry name" value="PLD-like_dom"/>
</dbReference>
<dbReference type="AlphaFoldDB" id="A0A1B4VH04"/>
<dbReference type="Pfam" id="PF13091">
    <property type="entry name" value="PLDc_2"/>
    <property type="match status" value="2"/>
</dbReference>
<sequence length="499" mass="55429">MTRAIRLSRRLTGPLLGLCLAFAPAAEAGMAFIDSQIAAHPGKSGVYVLERGEEALLARAWLADHAQESIAVQYFIWSTDNIGILASEALLRAAERGVRVRVIVDDLLIDAPDASLLALARHPNIEIRIYNPQHSVGTPFHKRVLNVVTDFRGVNQRMHDKTFIVDGKIAITGGRNMADEYFDYDQDYNFRDRDALVLGRVVADMEASFDRFWESELAAGVEELYDGYGLLQKHVDVGDEEVRRIHDGLHAYAQSPENFGPEVRAALQSMPQAFPRLAEQVTWGSVEFISDIPGKNDSRFRLGGGGLTSEALANLVQSATRSIVIQSPYLVLSEEAKTLLREAIARGVRVRISTNSLASTDNLAAFGGYRRQRRELLRMGLEIFEYRPDPEVQRELMARSASADAAPPIFAIHAKTLVVDSATVYIGTFNLDPRSENLNTEVGVIAHDDRLARSVEVAIETDMQPSNSWNAAANPDRHVSFVKRARARFWQLMPIKPLL</sequence>
<evidence type="ECO:0000259" key="2">
    <source>
        <dbReference type="PROSITE" id="PS50035"/>
    </source>
</evidence>
<dbReference type="Gene3D" id="3.30.870.10">
    <property type="entry name" value="Endonuclease Chain A"/>
    <property type="match status" value="2"/>
</dbReference>
<gene>
    <name evidence="3" type="ORF">SVA_3743</name>
</gene>
<evidence type="ECO:0000313" key="4">
    <source>
        <dbReference type="Proteomes" id="UP000218899"/>
    </source>
</evidence>
<dbReference type="PROSITE" id="PS50035">
    <property type="entry name" value="PLD"/>
    <property type="match status" value="2"/>
</dbReference>
<dbReference type="Proteomes" id="UP000218899">
    <property type="component" value="Chromosome"/>
</dbReference>
<accession>A0A1B4VH04</accession>
<dbReference type="CDD" id="cd09113">
    <property type="entry name" value="PLDc_ymdC_like_2"/>
    <property type="match status" value="1"/>
</dbReference>
<dbReference type="InterPro" id="IPR001736">
    <property type="entry name" value="PLipase_D/transphosphatidylase"/>
</dbReference>
<feature type="chain" id="PRO_5008571421" evidence="1">
    <location>
        <begin position="29"/>
        <end position="499"/>
    </location>
</feature>
<feature type="domain" description="PLD phosphodiesterase" evidence="2">
    <location>
        <begin position="408"/>
        <end position="435"/>
    </location>
</feature>
<dbReference type="PANTHER" id="PTHR21248:SF12">
    <property type="entry name" value="CARDIOLIPIN SYNTHASE C"/>
    <property type="match status" value="1"/>
</dbReference>
<organism evidence="3 4">
    <name type="scientific">Sulfurifustis variabilis</name>
    <dbReference type="NCBI Taxonomy" id="1675686"/>
    <lineage>
        <taxon>Bacteria</taxon>
        <taxon>Pseudomonadati</taxon>
        <taxon>Pseudomonadota</taxon>
        <taxon>Gammaproteobacteria</taxon>
        <taxon>Acidiferrobacterales</taxon>
        <taxon>Acidiferrobacteraceae</taxon>
        <taxon>Sulfurifustis</taxon>
    </lineage>
</organism>
<protein>
    <submittedName>
        <fullName evidence="3">Cardiolipin synthase</fullName>
    </submittedName>
</protein>
<proteinExistence type="predicted"/>
<dbReference type="EMBL" id="AP014936">
    <property type="protein sequence ID" value="BAU50277.1"/>
    <property type="molecule type" value="Genomic_DNA"/>
</dbReference>
<feature type="signal peptide" evidence="1">
    <location>
        <begin position="1"/>
        <end position="28"/>
    </location>
</feature>
<reference evidence="3 4" key="1">
    <citation type="submission" date="2015-08" db="EMBL/GenBank/DDBJ databases">
        <title>Complete genome sequence of Sulfurifustis variabilis.</title>
        <authorList>
            <person name="Miura A."/>
            <person name="Kojima H."/>
            <person name="Fukui M."/>
        </authorList>
    </citation>
    <scope>NUCLEOTIDE SEQUENCE [LARGE SCALE GENOMIC DNA]</scope>
    <source>
        <strain evidence="4">skN76</strain>
    </source>
</reference>
<dbReference type="KEGG" id="sva:SVA_3743"/>
<dbReference type="GO" id="GO:0032049">
    <property type="term" value="P:cardiolipin biosynthetic process"/>
    <property type="evidence" value="ECO:0007669"/>
    <property type="project" value="UniProtKB-ARBA"/>
</dbReference>
<feature type="domain" description="PLD phosphodiesterase" evidence="2">
    <location>
        <begin position="154"/>
        <end position="181"/>
    </location>
</feature>
<dbReference type="SMART" id="SM00155">
    <property type="entry name" value="PLDc"/>
    <property type="match status" value="2"/>
</dbReference>
<keyword evidence="1" id="KW-0732">Signal</keyword>
<dbReference type="CDD" id="cd09111">
    <property type="entry name" value="PLDc_ymdC_like_1"/>
    <property type="match status" value="1"/>
</dbReference>